<dbReference type="EMBL" id="JABDHM010000084">
    <property type="protein sequence ID" value="KAF5218852.1"/>
    <property type="molecule type" value="Genomic_DNA"/>
</dbReference>
<feature type="compositionally biased region" description="Basic and acidic residues" evidence="1">
    <location>
        <begin position="283"/>
        <end position="294"/>
    </location>
</feature>
<dbReference type="VEuPathDB" id="TriTrypDB:BCY84_16595"/>
<dbReference type="AlphaFoldDB" id="A0A7J6XWM0"/>
<reference evidence="4 5" key="1">
    <citation type="journal article" date="2019" name="Genome Biol. Evol.">
        <title>Nanopore Sequencing Significantly Improves Genome Assembly of the Protozoan Parasite Trypanosoma cruzi.</title>
        <authorList>
            <person name="Diaz-Viraque F."/>
            <person name="Pita S."/>
            <person name="Greif G."/>
            <person name="de Souza R.C.M."/>
            <person name="Iraola G."/>
            <person name="Robello C."/>
        </authorList>
    </citation>
    <scope>NUCLEOTIDE SEQUENCE [LARGE SCALE GENOMIC DNA]</scope>
    <source>
        <strain evidence="4 5">Berenice</strain>
    </source>
</reference>
<feature type="transmembrane region" description="Helical" evidence="2">
    <location>
        <begin position="224"/>
        <end position="244"/>
    </location>
</feature>
<accession>A0A7J6XWM0</accession>
<keyword evidence="3" id="KW-0732">Signal</keyword>
<proteinExistence type="predicted"/>
<gene>
    <name evidence="4" type="ORF">ECC02_008207</name>
</gene>
<keyword evidence="2" id="KW-1133">Transmembrane helix</keyword>
<feature type="region of interest" description="Disordered" evidence="1">
    <location>
        <begin position="266"/>
        <end position="318"/>
    </location>
</feature>
<evidence type="ECO:0000256" key="3">
    <source>
        <dbReference type="SAM" id="SignalP"/>
    </source>
</evidence>
<organism evidence="4 5">
    <name type="scientific">Trypanosoma cruzi</name>
    <dbReference type="NCBI Taxonomy" id="5693"/>
    <lineage>
        <taxon>Eukaryota</taxon>
        <taxon>Discoba</taxon>
        <taxon>Euglenozoa</taxon>
        <taxon>Kinetoplastea</taxon>
        <taxon>Metakinetoplastina</taxon>
        <taxon>Trypanosomatida</taxon>
        <taxon>Trypanosomatidae</taxon>
        <taxon>Trypanosoma</taxon>
        <taxon>Schizotrypanum</taxon>
    </lineage>
</organism>
<comment type="caution">
    <text evidence="4">The sequence shown here is derived from an EMBL/GenBank/DDBJ whole genome shotgun (WGS) entry which is preliminary data.</text>
</comment>
<dbReference type="Proteomes" id="UP000583944">
    <property type="component" value="Unassembled WGS sequence"/>
</dbReference>
<dbReference type="VEuPathDB" id="TriTrypDB:ECC02_008207"/>
<evidence type="ECO:0000256" key="1">
    <source>
        <dbReference type="SAM" id="MobiDB-lite"/>
    </source>
</evidence>
<sequence>MWGVLFTLFLMTLEPSLQFPFIAAFAVQDAAATNSSAPGDHLTGMDLHTLVEENATLIIIGDALRYVYVAPKRYVHMVHLALQDDLSRCFCHFYLQQQLLNWGDLDAEAVVPERRDVDACKMSYFSLLPGFNDDPDELAVHFTATWPMPSRDYKKSPAGHVTQLTLPQGCFTGLQRVLAKLAGRSGNHPLRRRTVFVGIHPSSIMKDPSNVLSFNRRFCGVMCGLAIVVLVISGLMVLVTVLFMSCRRWNAEYGIDEELGQAGAVGGVSNSDHTRRSSLSRPRSSEGPERKKPEASQLRKAGAASGRRASRAPAVGFR</sequence>
<feature type="chain" id="PRO_5029687191" evidence="3">
    <location>
        <begin position="19"/>
        <end position="318"/>
    </location>
</feature>
<feature type="signal peptide" evidence="3">
    <location>
        <begin position="1"/>
        <end position="18"/>
    </location>
</feature>
<evidence type="ECO:0000313" key="5">
    <source>
        <dbReference type="Proteomes" id="UP000583944"/>
    </source>
</evidence>
<evidence type="ECO:0000313" key="4">
    <source>
        <dbReference type="EMBL" id="KAF5218852.1"/>
    </source>
</evidence>
<evidence type="ECO:0000256" key="2">
    <source>
        <dbReference type="SAM" id="Phobius"/>
    </source>
</evidence>
<keyword evidence="2" id="KW-0812">Transmembrane</keyword>
<protein>
    <submittedName>
        <fullName evidence="4">Uncharacterized protein</fullName>
    </submittedName>
</protein>
<keyword evidence="2" id="KW-0472">Membrane</keyword>
<name>A0A7J6XWM0_TRYCR</name>